<evidence type="ECO:0000256" key="1">
    <source>
        <dbReference type="SAM" id="MobiDB-lite"/>
    </source>
</evidence>
<dbReference type="SUPFAM" id="SSF55729">
    <property type="entry name" value="Acyl-CoA N-acyltransferases (Nat)"/>
    <property type="match status" value="2"/>
</dbReference>
<dbReference type="Pfam" id="PF13302">
    <property type="entry name" value="Acetyltransf_3"/>
    <property type="match status" value="2"/>
</dbReference>
<feature type="compositionally biased region" description="Pro residues" evidence="1">
    <location>
        <begin position="219"/>
        <end position="236"/>
    </location>
</feature>
<dbReference type="PROSITE" id="PS51186">
    <property type="entry name" value="GNAT"/>
    <property type="match status" value="2"/>
</dbReference>
<sequence>MAEETVVTTIWPPDTWFREIFARQPIRTKRLLLRPLAARDADDVWRYQSDAEILRYIPWPERTREEARAHTELRAGTDNTAGEGALRNDGDRVFLAVELAAGTERGRVIGDLMLRVASTVKHEIEVGWVFARDQHGRGYAAESAAEVLRLAFESLEAQRVIAQLDDRNTASATLCTRLGMRHEGTAFEKEWEPSGWVNLALYGIDREEWAAQISGSPVPRSPSPVPVPPALPSEGPPAPLPLPYNFIEQSAIPLRTERLKIRRYSDGDTRALQSLLGDPEVTRYLRVSPMSMPEAASVIEQDRRGMTLAKDGDAVKLALEYEGRCMGRVKLQVSSAEARELEIGWILSPTYQGKGLASEAATALLNLAIEKIGAHRVIAYLDPNNFPSAALATRLGLRLEQHSHADWPQDDDSWSDTAVYALTAAEWRDSRLRR</sequence>
<dbReference type="Proteomes" id="UP000501387">
    <property type="component" value="Chromosome"/>
</dbReference>
<proteinExistence type="predicted"/>
<dbReference type="InterPro" id="IPR016181">
    <property type="entry name" value="Acyl_CoA_acyltransferase"/>
</dbReference>
<dbReference type="CDD" id="cd04301">
    <property type="entry name" value="NAT_SF"/>
    <property type="match status" value="1"/>
</dbReference>
<feature type="domain" description="N-acetyltransferase" evidence="2">
    <location>
        <begin position="31"/>
        <end position="208"/>
    </location>
</feature>
<keyword evidence="4" id="KW-1185">Reference proteome</keyword>
<dbReference type="InterPro" id="IPR051531">
    <property type="entry name" value="N-acetyltransferase"/>
</dbReference>
<organism evidence="3 4">
    <name type="scientific">Leucobacter insecticola</name>
    <dbReference type="NCBI Taxonomy" id="2714934"/>
    <lineage>
        <taxon>Bacteria</taxon>
        <taxon>Bacillati</taxon>
        <taxon>Actinomycetota</taxon>
        <taxon>Actinomycetes</taxon>
        <taxon>Micrococcales</taxon>
        <taxon>Microbacteriaceae</taxon>
        <taxon>Leucobacter</taxon>
    </lineage>
</organism>
<dbReference type="PANTHER" id="PTHR43792:SF1">
    <property type="entry name" value="N-ACETYLTRANSFERASE DOMAIN-CONTAINING PROTEIN"/>
    <property type="match status" value="1"/>
</dbReference>
<gene>
    <name evidence="3" type="ORF">G7067_12370</name>
</gene>
<dbReference type="AlphaFoldDB" id="A0A6G8FKY8"/>
<accession>A0A6G8FKY8</accession>
<feature type="region of interest" description="Disordered" evidence="1">
    <location>
        <begin position="214"/>
        <end position="236"/>
    </location>
</feature>
<dbReference type="GO" id="GO:0016747">
    <property type="term" value="F:acyltransferase activity, transferring groups other than amino-acyl groups"/>
    <property type="evidence" value="ECO:0007669"/>
    <property type="project" value="InterPro"/>
</dbReference>
<protein>
    <submittedName>
        <fullName evidence="3">GNAT family N-acetyltransferase</fullName>
    </submittedName>
</protein>
<dbReference type="RefSeq" id="WP_166324886.1">
    <property type="nucleotide sequence ID" value="NZ_CP049934.1"/>
</dbReference>
<evidence type="ECO:0000313" key="4">
    <source>
        <dbReference type="Proteomes" id="UP000501387"/>
    </source>
</evidence>
<dbReference type="EMBL" id="CP049934">
    <property type="protein sequence ID" value="QIM17021.1"/>
    <property type="molecule type" value="Genomic_DNA"/>
</dbReference>
<dbReference type="Gene3D" id="3.40.630.30">
    <property type="match status" value="2"/>
</dbReference>
<feature type="domain" description="N-acetyltransferase" evidence="2">
    <location>
        <begin position="259"/>
        <end position="425"/>
    </location>
</feature>
<evidence type="ECO:0000313" key="3">
    <source>
        <dbReference type="EMBL" id="QIM17021.1"/>
    </source>
</evidence>
<dbReference type="PANTHER" id="PTHR43792">
    <property type="entry name" value="GNAT FAMILY, PUTATIVE (AFU_ORTHOLOGUE AFUA_3G00765)-RELATED-RELATED"/>
    <property type="match status" value="1"/>
</dbReference>
<reference evidence="3 4" key="1">
    <citation type="submission" date="2020-03" db="EMBL/GenBank/DDBJ databases">
        <title>Leucobacter sp. nov., isolated from beetles.</title>
        <authorList>
            <person name="Hyun D.-W."/>
            <person name="Bae J.-W."/>
        </authorList>
    </citation>
    <scope>NUCLEOTIDE SEQUENCE [LARGE SCALE GENOMIC DNA]</scope>
    <source>
        <strain evidence="3 4">HDW9B</strain>
    </source>
</reference>
<keyword evidence="3" id="KW-0808">Transferase</keyword>
<evidence type="ECO:0000259" key="2">
    <source>
        <dbReference type="PROSITE" id="PS51186"/>
    </source>
</evidence>
<name>A0A6G8FKY8_9MICO</name>
<dbReference type="KEGG" id="lins:G7067_12370"/>
<dbReference type="InterPro" id="IPR000182">
    <property type="entry name" value="GNAT_dom"/>
</dbReference>